<name>A0A699HNU2_TANCI</name>
<organism evidence="2">
    <name type="scientific">Tanacetum cinerariifolium</name>
    <name type="common">Dalmatian daisy</name>
    <name type="synonym">Chrysanthemum cinerariifolium</name>
    <dbReference type="NCBI Taxonomy" id="118510"/>
    <lineage>
        <taxon>Eukaryota</taxon>
        <taxon>Viridiplantae</taxon>
        <taxon>Streptophyta</taxon>
        <taxon>Embryophyta</taxon>
        <taxon>Tracheophyta</taxon>
        <taxon>Spermatophyta</taxon>
        <taxon>Magnoliopsida</taxon>
        <taxon>eudicotyledons</taxon>
        <taxon>Gunneridae</taxon>
        <taxon>Pentapetalae</taxon>
        <taxon>asterids</taxon>
        <taxon>campanulids</taxon>
        <taxon>Asterales</taxon>
        <taxon>Asteraceae</taxon>
        <taxon>Asteroideae</taxon>
        <taxon>Anthemideae</taxon>
        <taxon>Anthemidinae</taxon>
        <taxon>Tanacetum</taxon>
    </lineage>
</organism>
<dbReference type="InterPro" id="IPR026960">
    <property type="entry name" value="RVT-Znf"/>
</dbReference>
<keyword evidence="2" id="KW-0695">RNA-directed DNA polymerase</keyword>
<dbReference type="EMBL" id="BKCJ010192739">
    <property type="protein sequence ID" value="GEY60358.1"/>
    <property type="molecule type" value="Genomic_DNA"/>
</dbReference>
<evidence type="ECO:0000313" key="2">
    <source>
        <dbReference type="EMBL" id="GEY60358.1"/>
    </source>
</evidence>
<dbReference type="Pfam" id="PF13966">
    <property type="entry name" value="zf-RVT"/>
    <property type="match status" value="1"/>
</dbReference>
<feature type="domain" description="Reverse transcriptase zinc-binding" evidence="1">
    <location>
        <begin position="120"/>
        <end position="203"/>
    </location>
</feature>
<keyword evidence="2" id="KW-0808">Transferase</keyword>
<dbReference type="AlphaFoldDB" id="A0A699HNU2"/>
<dbReference type="GO" id="GO:0003964">
    <property type="term" value="F:RNA-directed DNA polymerase activity"/>
    <property type="evidence" value="ECO:0007669"/>
    <property type="project" value="UniProtKB-KW"/>
</dbReference>
<comment type="caution">
    <text evidence="2">The sequence shown here is derived from an EMBL/GenBank/DDBJ whole genome shotgun (WGS) entry which is preliminary data.</text>
</comment>
<keyword evidence="2" id="KW-0548">Nucleotidyltransferase</keyword>
<proteinExistence type="predicted"/>
<gene>
    <name evidence="2" type="ORF">Tci_432332</name>
</gene>
<evidence type="ECO:0000259" key="1">
    <source>
        <dbReference type="Pfam" id="PF13966"/>
    </source>
</evidence>
<sequence length="250" mass="28773">MGVGVNLEEVERAASLVGCSTFSYSFKYLGVKVGGNMSRIKSSEEVITKVSTRLSKWKLKTLSIVADKLRQPSLVHSFRRLPRGGVEDVQLDMLRFRLSSVILPNMSDRWSWSLDAPGMFSVKSTRNFIDDKILPKVEVTTRWVKVMPIKVNIHAWRVCLDKIPNRLNLSIRGIEIPSIFCPICNSSVESTSHIFFSCPLARHLRRKILRWWEIDDSLINGYSDWLNWLVNIHLPNHLKIFLEGIYKMLS</sequence>
<protein>
    <submittedName>
        <fullName evidence="2">RNA-directed DNA polymerase, eukaryota</fullName>
    </submittedName>
</protein>
<accession>A0A699HNU2</accession>
<reference evidence="2" key="1">
    <citation type="journal article" date="2019" name="Sci. Rep.">
        <title>Draft genome of Tanacetum cinerariifolium, the natural source of mosquito coil.</title>
        <authorList>
            <person name="Yamashiro T."/>
            <person name="Shiraishi A."/>
            <person name="Satake H."/>
            <person name="Nakayama K."/>
        </authorList>
    </citation>
    <scope>NUCLEOTIDE SEQUENCE</scope>
</reference>
<dbReference type="PANTHER" id="PTHR33116:SF78">
    <property type="entry name" value="OS12G0587133 PROTEIN"/>
    <property type="match status" value="1"/>
</dbReference>
<dbReference type="PANTHER" id="PTHR33116">
    <property type="entry name" value="REVERSE TRANSCRIPTASE ZINC-BINDING DOMAIN-CONTAINING PROTEIN-RELATED-RELATED"/>
    <property type="match status" value="1"/>
</dbReference>